<sequence length="615" mass="69117">MSMEEKRLSKTKLRAFKLMAFLLPVIVLFLVEGALRLFGYGHDTALFIQYPDNHDYWVMNKYASQRYFSDTVNETRGNIEPFRINKTANTFRIFVLGESTTAGYPYVHNGSFHRWLQYRLERTYPDINFEVVNVSLTAVNSYTVLDFGKQVLDYQPDAVLIYTGHNEYYGALGVGSTSNAGNNRVLVKTLIQLRRSRLVQLIGSLVGKLKNGGAAKIDERETLMKRMAANQEIPYNSPEYKAGIRQFTQNIGELCDLMQKKNIPVFLSNLVSNEKDLTPFTSKGTGNVNAADQFALAKAAYAKGDYNTAKQLFIKARDLDLLRFRAPEDINNAINTIAAKHSIVHLVDARTSFSAASPQGILGNETLLEHVHPNLYGYALLSDAFYKSIQKANLIKSKSVKSMPFADLLIKMPVTKVDSLYGAYTVMMLESGWPFNKPIPQNFKRGNSLDEQLAGAMAVNRITWSEAMNQLFQASMHANDKKTALKAVEATMLDNPLNITYKIFAGRISLELGDPENTLFCFKKAYSQEPSFENLQNLYIACLKTDSPEEAVSYLKQAIEMHPQDASLPQILEVAHQIIELKTKLNSIAENDALKREIAIDYHHIGADEAAAKYN</sequence>
<dbReference type="PANTHER" id="PTHR30383:SF5">
    <property type="entry name" value="SGNH HYDROLASE-TYPE ESTERASE DOMAIN-CONTAINING PROTEIN"/>
    <property type="match status" value="1"/>
</dbReference>
<dbReference type="GO" id="GO:0004622">
    <property type="term" value="F:phosphatidylcholine lysophospholipase activity"/>
    <property type="evidence" value="ECO:0007669"/>
    <property type="project" value="TreeGrafter"/>
</dbReference>
<dbReference type="InterPro" id="IPR013830">
    <property type="entry name" value="SGNH_hydro"/>
</dbReference>
<evidence type="ECO:0000313" key="2">
    <source>
        <dbReference type="EMBL" id="NCD68144.1"/>
    </source>
</evidence>
<dbReference type="Pfam" id="PF13472">
    <property type="entry name" value="Lipase_GDSL_2"/>
    <property type="match status" value="1"/>
</dbReference>
<reference evidence="2" key="1">
    <citation type="submission" date="2020-01" db="EMBL/GenBank/DDBJ databases">
        <authorList>
            <person name="Seo Y.L."/>
        </authorList>
    </citation>
    <scope>NUCLEOTIDE SEQUENCE</scope>
    <source>
        <strain evidence="2">R11</strain>
    </source>
</reference>
<dbReference type="InterPro" id="IPR011990">
    <property type="entry name" value="TPR-like_helical_dom_sf"/>
</dbReference>
<dbReference type="Gene3D" id="3.40.50.1110">
    <property type="entry name" value="SGNH hydrolase"/>
    <property type="match status" value="1"/>
</dbReference>
<organism evidence="2 3">
    <name type="scientific">Mucilaginibacter agri</name>
    <dbReference type="NCBI Taxonomy" id="2695265"/>
    <lineage>
        <taxon>Bacteria</taxon>
        <taxon>Pseudomonadati</taxon>
        <taxon>Bacteroidota</taxon>
        <taxon>Sphingobacteriia</taxon>
        <taxon>Sphingobacteriales</taxon>
        <taxon>Sphingobacteriaceae</taxon>
        <taxon>Mucilaginibacter</taxon>
    </lineage>
</organism>
<accession>A0A965ZDR4</accession>
<name>A0A965ZDR4_9SPHI</name>
<reference evidence="2" key="2">
    <citation type="submission" date="2020-10" db="EMBL/GenBank/DDBJ databases">
        <title>Mucilaginibacter sp. nov., isolated from soil.</title>
        <authorList>
            <person name="Jeon C.O."/>
        </authorList>
    </citation>
    <scope>NUCLEOTIDE SEQUENCE</scope>
    <source>
        <strain evidence="2">R11</strain>
    </source>
</reference>
<feature type="domain" description="SGNH hydrolase-type esterase" evidence="1">
    <location>
        <begin position="95"/>
        <end position="380"/>
    </location>
</feature>
<dbReference type="RefSeq" id="WP_166584168.1">
    <property type="nucleotide sequence ID" value="NZ_WWEO01000035.1"/>
</dbReference>
<protein>
    <recommendedName>
        <fullName evidence="1">SGNH hydrolase-type esterase domain-containing protein</fullName>
    </recommendedName>
</protein>
<dbReference type="SUPFAM" id="SSF52266">
    <property type="entry name" value="SGNH hydrolase"/>
    <property type="match status" value="1"/>
</dbReference>
<dbReference type="PANTHER" id="PTHR30383">
    <property type="entry name" value="THIOESTERASE 1/PROTEASE 1/LYSOPHOSPHOLIPASE L1"/>
    <property type="match status" value="1"/>
</dbReference>
<dbReference type="CDD" id="cd00229">
    <property type="entry name" value="SGNH_hydrolase"/>
    <property type="match status" value="1"/>
</dbReference>
<dbReference type="InterPro" id="IPR036514">
    <property type="entry name" value="SGNH_hydro_sf"/>
</dbReference>
<dbReference type="InterPro" id="IPR051532">
    <property type="entry name" value="Ester_Hydrolysis_Enzymes"/>
</dbReference>
<dbReference type="Proteomes" id="UP000638732">
    <property type="component" value="Unassembled WGS sequence"/>
</dbReference>
<dbReference type="AlphaFoldDB" id="A0A965ZDR4"/>
<evidence type="ECO:0000313" key="3">
    <source>
        <dbReference type="Proteomes" id="UP000638732"/>
    </source>
</evidence>
<dbReference type="EMBL" id="WWEO01000035">
    <property type="protein sequence ID" value="NCD68144.1"/>
    <property type="molecule type" value="Genomic_DNA"/>
</dbReference>
<dbReference type="Gene3D" id="1.25.40.10">
    <property type="entry name" value="Tetratricopeptide repeat domain"/>
    <property type="match status" value="1"/>
</dbReference>
<gene>
    <name evidence="2" type="ORF">GSY63_02100</name>
</gene>
<evidence type="ECO:0000259" key="1">
    <source>
        <dbReference type="Pfam" id="PF13472"/>
    </source>
</evidence>
<dbReference type="SUPFAM" id="SSF48452">
    <property type="entry name" value="TPR-like"/>
    <property type="match status" value="1"/>
</dbReference>
<comment type="caution">
    <text evidence="2">The sequence shown here is derived from an EMBL/GenBank/DDBJ whole genome shotgun (WGS) entry which is preliminary data.</text>
</comment>
<keyword evidence="3" id="KW-1185">Reference proteome</keyword>
<proteinExistence type="predicted"/>